<dbReference type="InterPro" id="IPR005905">
    <property type="entry name" value="D_ala_D_ala"/>
</dbReference>
<feature type="active site" evidence="11">
    <location>
        <position position="299"/>
    </location>
</feature>
<dbReference type="InterPro" id="IPR011095">
    <property type="entry name" value="Dala_Dala_lig_C"/>
</dbReference>
<dbReference type="Gene3D" id="3.40.50.20">
    <property type="match status" value="1"/>
</dbReference>
<keyword evidence="9 10" id="KW-0961">Cell wall biogenesis/degradation</keyword>
<feature type="domain" description="ATP-grasp" evidence="14">
    <location>
        <begin position="118"/>
        <end position="321"/>
    </location>
</feature>
<dbReference type="NCBIfam" id="NF002378">
    <property type="entry name" value="PRK01372.1"/>
    <property type="match status" value="1"/>
</dbReference>
<comment type="function">
    <text evidence="10">Cell wall formation.</text>
</comment>
<dbReference type="GO" id="GO:0071555">
    <property type="term" value="P:cell wall organization"/>
    <property type="evidence" value="ECO:0007669"/>
    <property type="project" value="UniProtKB-KW"/>
</dbReference>
<evidence type="ECO:0000256" key="13">
    <source>
        <dbReference type="PROSITE-ProRule" id="PRU00409"/>
    </source>
</evidence>
<feature type="binding site" evidence="12">
    <location>
        <position position="290"/>
    </location>
    <ligand>
        <name>Mg(2+)</name>
        <dbReference type="ChEBI" id="CHEBI:18420"/>
        <label>2</label>
    </ligand>
</feature>
<dbReference type="PROSITE" id="PS00843">
    <property type="entry name" value="DALA_DALA_LIGASE_1"/>
    <property type="match status" value="1"/>
</dbReference>
<protein>
    <recommendedName>
        <fullName evidence="10">D-alanine--D-alanine ligase</fullName>
        <ecNumber evidence="10">6.3.2.4</ecNumber>
    </recommendedName>
    <alternativeName>
        <fullName evidence="10">D-Ala-D-Ala ligase</fullName>
    </alternativeName>
    <alternativeName>
        <fullName evidence="10">D-alanylalanine synthetase</fullName>
    </alternativeName>
</protein>
<keyword evidence="8 10" id="KW-0573">Peptidoglycan synthesis</keyword>
<keyword evidence="6 13" id="KW-0067">ATP-binding</keyword>
<keyword evidence="12" id="KW-0479">Metal-binding</keyword>
<proteinExistence type="inferred from homology"/>
<evidence type="ECO:0000256" key="3">
    <source>
        <dbReference type="ARBA" id="ARBA00022490"/>
    </source>
</evidence>
<evidence type="ECO:0000256" key="4">
    <source>
        <dbReference type="ARBA" id="ARBA00022598"/>
    </source>
</evidence>
<dbReference type="InterPro" id="IPR011761">
    <property type="entry name" value="ATP-grasp"/>
</dbReference>
<comment type="pathway">
    <text evidence="10">Cell wall biogenesis; peptidoglycan biosynthesis.</text>
</comment>
<feature type="active site" evidence="11">
    <location>
        <position position="163"/>
    </location>
</feature>
<sequence>MKIKEFLREKYEILKKFKGKKIGVLCGGTSGEKEVSIRSGKMVFSALKKLGLDAKLIVIEGDFIGEILKVKMDIAFVIFHGKPGEDGKVQGFLDLLGIPYTGSGVLASACGMNKFISKKLFIASGIPTPPAVFIYNYENIEEKIKEIKKLGLPVIVKPKDEGSSIGVEIIKEEKNLKEKILEKREIYKDIFVEKFIKGKIVTTGVLGTGKNAFALPVLELRPVRREFYDYTAKYTKGETEFIIPAELPEDVYNKLQEYSVMAHRVLECKGFSRVDGVVSEKNEIFILEVNTLPGMTELSDLPAEAKKAGLSYEDLVLFILNTVFDENN</sequence>
<dbReference type="Pfam" id="PF01820">
    <property type="entry name" value="Dala_Dala_lig_N"/>
    <property type="match status" value="1"/>
</dbReference>
<organism evidence="15">
    <name type="scientific">candidate division WOR-3 bacterium</name>
    <dbReference type="NCBI Taxonomy" id="2052148"/>
    <lineage>
        <taxon>Bacteria</taxon>
        <taxon>Bacteria division WOR-3</taxon>
    </lineage>
</organism>
<evidence type="ECO:0000256" key="7">
    <source>
        <dbReference type="ARBA" id="ARBA00022960"/>
    </source>
</evidence>
<dbReference type="Pfam" id="PF07478">
    <property type="entry name" value="Dala_Dala_lig_C"/>
    <property type="match status" value="1"/>
</dbReference>
<dbReference type="PROSITE" id="PS50975">
    <property type="entry name" value="ATP_GRASP"/>
    <property type="match status" value="1"/>
</dbReference>
<dbReference type="HAMAP" id="MF_00047">
    <property type="entry name" value="Dala_Dala_lig"/>
    <property type="match status" value="1"/>
</dbReference>
<comment type="cofactor">
    <cofactor evidence="12">
        <name>Mg(2+)</name>
        <dbReference type="ChEBI" id="CHEBI:18420"/>
    </cofactor>
    <cofactor evidence="12">
        <name>Mn(2+)</name>
        <dbReference type="ChEBI" id="CHEBI:29035"/>
    </cofactor>
    <text evidence="12">Binds 2 magnesium or manganese ions per subunit.</text>
</comment>
<dbReference type="NCBIfam" id="TIGR01205">
    <property type="entry name" value="D_ala_D_alaTIGR"/>
    <property type="match status" value="1"/>
</dbReference>
<dbReference type="InterPro" id="IPR013815">
    <property type="entry name" value="ATP_grasp_subdomain_1"/>
</dbReference>
<keyword evidence="7 10" id="KW-0133">Cell shape</keyword>
<dbReference type="PANTHER" id="PTHR23132:SF23">
    <property type="entry name" value="D-ALANINE--D-ALANINE LIGASE B"/>
    <property type="match status" value="1"/>
</dbReference>
<evidence type="ECO:0000256" key="12">
    <source>
        <dbReference type="PIRSR" id="PIRSR039102-3"/>
    </source>
</evidence>
<evidence type="ECO:0000256" key="8">
    <source>
        <dbReference type="ARBA" id="ARBA00022984"/>
    </source>
</evidence>
<evidence type="ECO:0000259" key="14">
    <source>
        <dbReference type="PROSITE" id="PS50975"/>
    </source>
</evidence>
<dbReference type="Gene3D" id="3.30.470.20">
    <property type="entry name" value="ATP-grasp fold, B domain"/>
    <property type="match status" value="1"/>
</dbReference>
<keyword evidence="4 10" id="KW-0436">Ligase</keyword>
<comment type="similarity">
    <text evidence="2 10">Belongs to the D-alanine--D-alanine ligase family.</text>
</comment>
<dbReference type="InterPro" id="IPR016185">
    <property type="entry name" value="PreATP-grasp_dom_sf"/>
</dbReference>
<accession>A0A7V4E1H4</accession>
<evidence type="ECO:0000256" key="11">
    <source>
        <dbReference type="PIRSR" id="PIRSR039102-1"/>
    </source>
</evidence>
<dbReference type="AlphaFoldDB" id="A0A7V4E1H4"/>
<dbReference type="SUPFAM" id="SSF56059">
    <property type="entry name" value="Glutathione synthetase ATP-binding domain-like"/>
    <property type="match status" value="1"/>
</dbReference>
<feature type="binding site" evidence="12">
    <location>
        <position position="275"/>
    </location>
    <ligand>
        <name>Mg(2+)</name>
        <dbReference type="ChEBI" id="CHEBI:18420"/>
        <label>1</label>
    </ligand>
</feature>
<dbReference type="GO" id="GO:0008716">
    <property type="term" value="F:D-alanine-D-alanine ligase activity"/>
    <property type="evidence" value="ECO:0007669"/>
    <property type="project" value="UniProtKB-UniRule"/>
</dbReference>
<dbReference type="GO" id="GO:0008360">
    <property type="term" value="P:regulation of cell shape"/>
    <property type="evidence" value="ECO:0007669"/>
    <property type="project" value="UniProtKB-KW"/>
</dbReference>
<dbReference type="EMBL" id="DTDP01000057">
    <property type="protein sequence ID" value="HGK53640.1"/>
    <property type="molecule type" value="Genomic_DNA"/>
</dbReference>
<evidence type="ECO:0000313" key="15">
    <source>
        <dbReference type="EMBL" id="HGK53640.1"/>
    </source>
</evidence>
<dbReference type="GO" id="GO:0005524">
    <property type="term" value="F:ATP binding"/>
    <property type="evidence" value="ECO:0007669"/>
    <property type="project" value="UniProtKB-UniRule"/>
</dbReference>
<dbReference type="GO" id="GO:0009252">
    <property type="term" value="P:peptidoglycan biosynthetic process"/>
    <property type="evidence" value="ECO:0007669"/>
    <property type="project" value="UniProtKB-UniRule"/>
</dbReference>
<keyword evidence="3 10" id="KW-0963">Cytoplasm</keyword>
<keyword evidence="12" id="KW-0464">Manganese</keyword>
<dbReference type="EC" id="6.3.2.4" evidence="10"/>
<feature type="active site" evidence="11">
    <location>
        <position position="32"/>
    </location>
</feature>
<dbReference type="PIRSF" id="PIRSF039102">
    <property type="entry name" value="Ddl/VanB"/>
    <property type="match status" value="1"/>
</dbReference>
<evidence type="ECO:0000256" key="10">
    <source>
        <dbReference type="HAMAP-Rule" id="MF_00047"/>
    </source>
</evidence>
<comment type="subcellular location">
    <subcellularLocation>
        <location evidence="1 10">Cytoplasm</location>
    </subcellularLocation>
</comment>
<feature type="binding site" evidence="12">
    <location>
        <position position="288"/>
    </location>
    <ligand>
        <name>Mg(2+)</name>
        <dbReference type="ChEBI" id="CHEBI:18420"/>
        <label>1</label>
    </ligand>
</feature>
<comment type="caution">
    <text evidence="15">The sequence shown here is derived from an EMBL/GenBank/DDBJ whole genome shotgun (WGS) entry which is preliminary data.</text>
</comment>
<evidence type="ECO:0000256" key="1">
    <source>
        <dbReference type="ARBA" id="ARBA00004496"/>
    </source>
</evidence>
<reference evidence="15" key="1">
    <citation type="journal article" date="2020" name="mSystems">
        <title>Genome- and Community-Level Interaction Insights into Carbon Utilization and Element Cycling Functions of Hydrothermarchaeota in Hydrothermal Sediment.</title>
        <authorList>
            <person name="Zhou Z."/>
            <person name="Liu Y."/>
            <person name="Xu W."/>
            <person name="Pan J."/>
            <person name="Luo Z.H."/>
            <person name="Li M."/>
        </authorList>
    </citation>
    <scope>NUCLEOTIDE SEQUENCE [LARGE SCALE GENOMIC DNA]</scope>
    <source>
        <strain evidence="15">SpSt-695</strain>
    </source>
</reference>
<comment type="catalytic activity">
    <reaction evidence="10">
        <text>2 D-alanine + ATP = D-alanyl-D-alanine + ADP + phosphate + H(+)</text>
        <dbReference type="Rhea" id="RHEA:11224"/>
        <dbReference type="ChEBI" id="CHEBI:15378"/>
        <dbReference type="ChEBI" id="CHEBI:30616"/>
        <dbReference type="ChEBI" id="CHEBI:43474"/>
        <dbReference type="ChEBI" id="CHEBI:57416"/>
        <dbReference type="ChEBI" id="CHEBI:57822"/>
        <dbReference type="ChEBI" id="CHEBI:456216"/>
        <dbReference type="EC" id="6.3.2.4"/>
    </reaction>
</comment>
<dbReference type="Gene3D" id="3.30.1490.20">
    <property type="entry name" value="ATP-grasp fold, A domain"/>
    <property type="match status" value="1"/>
</dbReference>
<evidence type="ECO:0000256" key="9">
    <source>
        <dbReference type="ARBA" id="ARBA00023316"/>
    </source>
</evidence>
<keyword evidence="12" id="KW-0460">Magnesium</keyword>
<evidence type="ECO:0000256" key="5">
    <source>
        <dbReference type="ARBA" id="ARBA00022741"/>
    </source>
</evidence>
<dbReference type="InterPro" id="IPR000291">
    <property type="entry name" value="D-Ala_lig_Van_CS"/>
</dbReference>
<dbReference type="PROSITE" id="PS00844">
    <property type="entry name" value="DALA_DALA_LIGASE_2"/>
    <property type="match status" value="1"/>
</dbReference>
<name>A0A7V4E1H4_UNCW3</name>
<dbReference type="UniPathway" id="UPA00219"/>
<feature type="binding site" evidence="12">
    <location>
        <position position="288"/>
    </location>
    <ligand>
        <name>Mg(2+)</name>
        <dbReference type="ChEBI" id="CHEBI:18420"/>
        <label>2</label>
    </ligand>
</feature>
<evidence type="ECO:0000256" key="6">
    <source>
        <dbReference type="ARBA" id="ARBA00022840"/>
    </source>
</evidence>
<dbReference type="SUPFAM" id="SSF52440">
    <property type="entry name" value="PreATP-grasp domain"/>
    <property type="match status" value="1"/>
</dbReference>
<dbReference type="GO" id="GO:0005737">
    <property type="term" value="C:cytoplasm"/>
    <property type="evidence" value="ECO:0007669"/>
    <property type="project" value="UniProtKB-SubCell"/>
</dbReference>
<dbReference type="GO" id="GO:0046872">
    <property type="term" value="F:metal ion binding"/>
    <property type="evidence" value="ECO:0007669"/>
    <property type="project" value="UniProtKB-KW"/>
</dbReference>
<gene>
    <name evidence="10" type="primary">ddl</name>
    <name evidence="15" type="ORF">ENU72_01280</name>
</gene>
<evidence type="ECO:0000256" key="2">
    <source>
        <dbReference type="ARBA" id="ARBA00010871"/>
    </source>
</evidence>
<keyword evidence="5 13" id="KW-0547">Nucleotide-binding</keyword>
<dbReference type="InterPro" id="IPR011127">
    <property type="entry name" value="Dala_Dala_lig_N"/>
</dbReference>
<dbReference type="PANTHER" id="PTHR23132">
    <property type="entry name" value="D-ALANINE--D-ALANINE LIGASE"/>
    <property type="match status" value="1"/>
</dbReference>